<evidence type="ECO:0000313" key="3">
    <source>
        <dbReference type="EMBL" id="MDT0338927.1"/>
    </source>
</evidence>
<evidence type="ECO:0000256" key="1">
    <source>
        <dbReference type="ARBA" id="ARBA00005686"/>
    </source>
</evidence>
<comment type="caution">
    <text evidence="3">The sequence shown here is derived from an EMBL/GenBank/DDBJ whole genome shotgun (WGS) entry which is preliminary data.</text>
</comment>
<dbReference type="Pfam" id="PF02794">
    <property type="entry name" value="HlyC"/>
    <property type="match status" value="1"/>
</dbReference>
<name>A0AAE4GBK9_9BURK</name>
<dbReference type="EMBL" id="JAVRAA010000010">
    <property type="protein sequence ID" value="MDT0338927.1"/>
    <property type="molecule type" value="Genomic_DNA"/>
</dbReference>
<keyword evidence="2" id="KW-0808">Transferase</keyword>
<evidence type="ECO:0000256" key="2">
    <source>
        <dbReference type="RuleBase" id="RU368102"/>
    </source>
</evidence>
<protein>
    <recommendedName>
        <fullName evidence="2">RTX toxin-activating lysine-acyltransferase</fullName>
        <ecNumber evidence="2">2.3.1.-</ecNumber>
    </recommendedName>
</protein>
<organism evidence="3">
    <name type="scientific">Herbaspirillum huttiense subsp. nephrolepidis</name>
    <dbReference type="NCBI Taxonomy" id="3075126"/>
    <lineage>
        <taxon>Bacteria</taxon>
        <taxon>Pseudomonadati</taxon>
        <taxon>Pseudomonadota</taxon>
        <taxon>Betaproteobacteria</taxon>
        <taxon>Burkholderiales</taxon>
        <taxon>Oxalobacteraceae</taxon>
        <taxon>Herbaspirillum</taxon>
    </lineage>
</organism>
<dbReference type="RefSeq" id="WP_310160787.1">
    <property type="nucleotide sequence ID" value="NZ_JAVLSM010000014.1"/>
</dbReference>
<reference evidence="3" key="1">
    <citation type="submission" date="2023-02" db="EMBL/GenBank/DDBJ databases">
        <title>Description of Herbaspirillum huttiense subsp. nephrolepsisexaltata and Herbaspirillum huttiense subsp. lycopersicon.</title>
        <authorList>
            <person name="Poudel M."/>
            <person name="Sharma A."/>
            <person name="Goss E."/>
            <person name="Tapia J.H."/>
            <person name="Harmon C.M."/>
            <person name="Jones J.B."/>
        </authorList>
    </citation>
    <scope>NUCLEOTIDE SEQUENCE</scope>
    <source>
        <strain evidence="3">NC40101</strain>
    </source>
</reference>
<dbReference type="AlphaFoldDB" id="A0AAE4GBK9"/>
<gene>
    <name evidence="3" type="ORF">RJN63_18980</name>
</gene>
<comment type="subcellular location">
    <subcellularLocation>
        <location evidence="2">Cytoplasm</location>
    </subcellularLocation>
</comment>
<dbReference type="EC" id="2.3.1.-" evidence="2"/>
<dbReference type="InterPro" id="IPR003996">
    <property type="entry name" value="RTX_toxin-activating_protC_bac"/>
</dbReference>
<comment type="function">
    <text evidence="2">Involved in fatty acylation of protoxin at internal lysine residues, thereby converting it to the active toxin.</text>
</comment>
<keyword evidence="2" id="KW-0204">Cytolysis</keyword>
<proteinExistence type="inferred from homology"/>
<accession>A0AAE4GBK9</accession>
<comment type="similarity">
    <text evidence="1 2">Belongs to the RTX toxin acyltransferase family.</text>
</comment>
<sequence>MTPAPRFEILAPRLLAGEFNEATAFGSAAWLWLHSARHRNVPLHTLSTLLLPAIKEGRFVLVSERGQPVFYMSWADLDEAAEARYLQHSPEQMRQEDWSSGERLWILDWIAPFGHTKLMMQLVRKRLMATRIMRTLYHRGAERGMRIMELHGMAVHPREARAWFALHPPATPAIASAADPLALSA</sequence>
<dbReference type="GO" id="GO:0005737">
    <property type="term" value="C:cytoplasm"/>
    <property type="evidence" value="ECO:0007669"/>
    <property type="project" value="UniProtKB-SubCell"/>
</dbReference>
<dbReference type="GO" id="GO:0016746">
    <property type="term" value="F:acyltransferase activity"/>
    <property type="evidence" value="ECO:0007669"/>
    <property type="project" value="UniProtKB-UniRule"/>
</dbReference>
<dbReference type="GO" id="GO:0009404">
    <property type="term" value="P:toxin metabolic process"/>
    <property type="evidence" value="ECO:0007669"/>
    <property type="project" value="UniProtKB-UniRule"/>
</dbReference>
<dbReference type="PRINTS" id="PR01489">
    <property type="entry name" value="RTXTOXINC"/>
</dbReference>
<dbReference type="GO" id="GO:0031640">
    <property type="term" value="P:killing of cells of another organism"/>
    <property type="evidence" value="ECO:0007669"/>
    <property type="project" value="UniProtKB-KW"/>
</dbReference>
<keyword evidence="2" id="KW-0963">Cytoplasm</keyword>
<keyword evidence="2" id="KW-0012">Acyltransferase</keyword>